<dbReference type="InterPro" id="IPR013762">
    <property type="entry name" value="Integrase-like_cat_sf"/>
</dbReference>
<dbReference type="InterPro" id="IPR002104">
    <property type="entry name" value="Integrase_catalytic"/>
</dbReference>
<evidence type="ECO:0000313" key="6">
    <source>
        <dbReference type="Proteomes" id="UP000717364"/>
    </source>
</evidence>
<dbReference type="InterPro" id="IPR050090">
    <property type="entry name" value="Tyrosine_recombinase_XerCD"/>
</dbReference>
<accession>A0A947GSQ2</accession>
<dbReference type="PANTHER" id="PTHR30349:SF64">
    <property type="entry name" value="PROPHAGE INTEGRASE INTD-RELATED"/>
    <property type="match status" value="1"/>
</dbReference>
<dbReference type="SUPFAM" id="SSF56349">
    <property type="entry name" value="DNA breaking-rejoining enzymes"/>
    <property type="match status" value="1"/>
</dbReference>
<dbReference type="Pfam" id="PF12167">
    <property type="entry name" value="Arm-DNA-bind_2"/>
    <property type="match status" value="1"/>
</dbReference>
<keyword evidence="3" id="KW-0233">DNA recombination</keyword>
<gene>
    <name evidence="5" type="ORF">IXB50_21750</name>
</gene>
<dbReference type="PROSITE" id="PS51898">
    <property type="entry name" value="TYR_RECOMBINASE"/>
    <property type="match status" value="1"/>
</dbReference>
<dbReference type="InterPro" id="IPR010998">
    <property type="entry name" value="Integrase_recombinase_N"/>
</dbReference>
<evidence type="ECO:0000256" key="2">
    <source>
        <dbReference type="ARBA" id="ARBA00023125"/>
    </source>
</evidence>
<dbReference type="AlphaFoldDB" id="A0A947GSQ2"/>
<organism evidence="5 6">
    <name type="scientific">Leptothoe spongobia TAU-MAC 1115</name>
    <dbReference type="NCBI Taxonomy" id="1967444"/>
    <lineage>
        <taxon>Bacteria</taxon>
        <taxon>Bacillati</taxon>
        <taxon>Cyanobacteriota</taxon>
        <taxon>Cyanophyceae</taxon>
        <taxon>Nodosilineales</taxon>
        <taxon>Cymatolegaceae</taxon>
        <taxon>Leptothoe</taxon>
        <taxon>Leptothoe spongobia</taxon>
    </lineage>
</organism>
<reference evidence="5" key="2">
    <citation type="journal article" date="2021" name="Mar. Drugs">
        <title>Genome Reduction and Secondary Metabolism of the Marine Sponge-Associated Cyanobacterium Leptothoe.</title>
        <authorList>
            <person name="Konstantinou D."/>
            <person name="Popin R.V."/>
            <person name="Fewer D.P."/>
            <person name="Sivonen K."/>
            <person name="Gkelis S."/>
        </authorList>
    </citation>
    <scope>NUCLEOTIDE SEQUENCE</scope>
    <source>
        <strain evidence="5">TAU-MAC 1115</strain>
    </source>
</reference>
<dbReference type="Pfam" id="PF00589">
    <property type="entry name" value="Phage_integrase"/>
    <property type="match status" value="1"/>
</dbReference>
<dbReference type="RefSeq" id="WP_215611103.1">
    <property type="nucleotide sequence ID" value="NZ_JADOES010000077.1"/>
</dbReference>
<proteinExistence type="inferred from homology"/>
<sequence>MPRTPKGEVSILNKDGMIQLYWRYQGDRKYLSLGLQYDPINIEVAKRRASQIKLDMLSGHFDKTLDRYRSDRPPSEGLGAVELFEKFIEWKAQRVQPRTLDKYRGLVTWLREFFGNRTADEDSATEFLGWLQENMEPITVRERLVLLRAGWKWGLDKELVSSNPWADLHVRKPPKQPTKPFTKDEVRRILEGFENSRYYSYYIDYVRFRFRTGFRSGEINGLRWRHFNSDCSVVWIGESHTHGEFKDTKTGKAREVKLSVSLVGMLRSQLEKLKPDPDELVFPAPKGGPIHEGNFAKRAWKTVLEDAGIEYRKPYNTRHTFISHALEAGMSPMEVAKITGHDVRTLYEDYAGLIKSHPTTPELF</sequence>
<comment type="caution">
    <text evidence="5">The sequence shown here is derived from an EMBL/GenBank/DDBJ whole genome shotgun (WGS) entry which is preliminary data.</text>
</comment>
<dbReference type="GO" id="GO:0003677">
    <property type="term" value="F:DNA binding"/>
    <property type="evidence" value="ECO:0007669"/>
    <property type="project" value="UniProtKB-KW"/>
</dbReference>
<protein>
    <submittedName>
        <fullName evidence="5">Tyrosine-type recombinase/integrase</fullName>
    </submittedName>
</protein>
<evidence type="ECO:0000313" key="5">
    <source>
        <dbReference type="EMBL" id="MBT9318041.1"/>
    </source>
</evidence>
<feature type="domain" description="Tyr recombinase" evidence="4">
    <location>
        <begin position="176"/>
        <end position="364"/>
    </location>
</feature>
<evidence type="ECO:0000256" key="1">
    <source>
        <dbReference type="ARBA" id="ARBA00008857"/>
    </source>
</evidence>
<dbReference type="EMBL" id="JADOES010000077">
    <property type="protein sequence ID" value="MBT9318041.1"/>
    <property type="molecule type" value="Genomic_DNA"/>
</dbReference>
<evidence type="ECO:0000256" key="3">
    <source>
        <dbReference type="ARBA" id="ARBA00023172"/>
    </source>
</evidence>
<dbReference type="Proteomes" id="UP000717364">
    <property type="component" value="Unassembled WGS sequence"/>
</dbReference>
<dbReference type="Gene3D" id="1.10.443.10">
    <property type="entry name" value="Intergrase catalytic core"/>
    <property type="match status" value="1"/>
</dbReference>
<evidence type="ECO:0000259" key="4">
    <source>
        <dbReference type="PROSITE" id="PS51898"/>
    </source>
</evidence>
<reference evidence="5" key="1">
    <citation type="submission" date="2020-11" db="EMBL/GenBank/DDBJ databases">
        <authorList>
            <person name="Konstantinou D."/>
            <person name="Gkelis S."/>
            <person name="Popin R."/>
            <person name="Fewer D."/>
            <person name="Sivonen K."/>
        </authorList>
    </citation>
    <scope>NUCLEOTIDE SEQUENCE</scope>
    <source>
        <strain evidence="5">TAU-MAC 1115</strain>
    </source>
</reference>
<name>A0A947GSQ2_9CYAN</name>
<dbReference type="InterPro" id="IPR011010">
    <property type="entry name" value="DNA_brk_join_enz"/>
</dbReference>
<dbReference type="PANTHER" id="PTHR30349">
    <property type="entry name" value="PHAGE INTEGRASE-RELATED"/>
    <property type="match status" value="1"/>
</dbReference>
<keyword evidence="6" id="KW-1185">Reference proteome</keyword>
<dbReference type="Gene3D" id="1.10.150.130">
    <property type="match status" value="1"/>
</dbReference>
<dbReference type="CDD" id="cd00796">
    <property type="entry name" value="INT_Rci_Hp1_C"/>
    <property type="match status" value="1"/>
</dbReference>
<dbReference type="InterPro" id="IPR022000">
    <property type="entry name" value="Min27-like_integrase_DNA_bind"/>
</dbReference>
<keyword evidence="2" id="KW-0238">DNA-binding</keyword>
<comment type="similarity">
    <text evidence="1">Belongs to the 'phage' integrase family.</text>
</comment>
<dbReference type="GO" id="GO:0006310">
    <property type="term" value="P:DNA recombination"/>
    <property type="evidence" value="ECO:0007669"/>
    <property type="project" value="UniProtKB-KW"/>
</dbReference>
<dbReference type="GO" id="GO:0015074">
    <property type="term" value="P:DNA integration"/>
    <property type="evidence" value="ECO:0007669"/>
    <property type="project" value="InterPro"/>
</dbReference>